<protein>
    <recommendedName>
        <fullName evidence="3">Addiction module protein</fullName>
    </recommendedName>
</protein>
<sequence>MDIKTTKLELLKAILDNENSEFIQRVSDFVKKEKNDFWNELSMSEQKEIKEGIEDLDNGKRISYDSFLKKIS</sequence>
<dbReference type="RefSeq" id="WP_182202245.1">
    <property type="nucleotide sequence ID" value="NZ_JACGLT010000001.1"/>
</dbReference>
<dbReference type="AlphaFoldDB" id="A0A7W2R295"/>
<comment type="caution">
    <text evidence="1">The sequence shown here is derived from an EMBL/GenBank/DDBJ whole genome shotgun (WGS) entry which is preliminary data.</text>
</comment>
<accession>A0A7W2R295</accession>
<evidence type="ECO:0000313" key="1">
    <source>
        <dbReference type="EMBL" id="MBA6151544.1"/>
    </source>
</evidence>
<name>A0A7W2R295_9FLAO</name>
<keyword evidence="2" id="KW-1185">Reference proteome</keyword>
<dbReference type="Proteomes" id="UP000541857">
    <property type="component" value="Unassembled WGS sequence"/>
</dbReference>
<dbReference type="EMBL" id="JACGLT010000001">
    <property type="protein sequence ID" value="MBA6151544.1"/>
    <property type="molecule type" value="Genomic_DNA"/>
</dbReference>
<proteinExistence type="predicted"/>
<reference evidence="1 2" key="1">
    <citation type="submission" date="2020-07" db="EMBL/GenBank/DDBJ databases">
        <title>Bacterium isolated from marine sediment.</title>
        <authorList>
            <person name="Shang D."/>
        </authorList>
    </citation>
    <scope>NUCLEOTIDE SEQUENCE [LARGE SCALE GENOMIC DNA]</scope>
    <source>
        <strain evidence="1 2">F6074</strain>
    </source>
</reference>
<evidence type="ECO:0008006" key="3">
    <source>
        <dbReference type="Google" id="ProtNLM"/>
    </source>
</evidence>
<evidence type="ECO:0000313" key="2">
    <source>
        <dbReference type="Proteomes" id="UP000541857"/>
    </source>
</evidence>
<gene>
    <name evidence="1" type="ORF">H3Z82_02270</name>
</gene>
<organism evidence="1 2">
    <name type="scientific">Gelidibacter maritimus</name>
    <dbReference type="NCBI Taxonomy" id="2761487"/>
    <lineage>
        <taxon>Bacteria</taxon>
        <taxon>Pseudomonadati</taxon>
        <taxon>Bacteroidota</taxon>
        <taxon>Flavobacteriia</taxon>
        <taxon>Flavobacteriales</taxon>
        <taxon>Flavobacteriaceae</taxon>
        <taxon>Gelidibacter</taxon>
    </lineage>
</organism>